<feature type="compositionally biased region" description="Polar residues" evidence="1">
    <location>
        <begin position="547"/>
        <end position="580"/>
    </location>
</feature>
<sequence length="1863" mass="206731">MDEDPGFQFSIDPLGDGLGCQGCDKLQKLVDKHQEEKQVNYKTLKQKIVSTDQLIKRFRSKCEEYDQQSKMLEDVTRKLERSKRDTETLNSQLQTSLQQLEPLKKQAESLATSLRRKDSTIQTLEDKLQAAEKLRAQFEAASRVHDSEKLKMGKEEKERKALAKKIDSLEALKLKHEKEITTLKDSNKNLKNENKTLEKKLEKASQMNLGYHSDVHSKPKKSNKKTNSKNKTLLNVDDDSTNKNIPFTSSDNTDNELNEPVGFMEQDSSSEEEIDLDHDFAISPLTVLLSPLPPTPQTFNSADEDDWDDGFATNDVENLSDSETEENASKNIESLEAVRIEHPQDPASDTNSSTNIDTPGGNLDVEGTEHPPETDHGSRTIQSKTDDEKISIHGEPNNSPSSTQKEDVIYDLPSTCTSQLTTQHSSQQNKYLDIPKNNMSCKTEINENLIKQDKEDSEQNINPLKDVLTITSNRTDIDCPPDIKKCTVSDASLMNKNFNSESLLENSESDMNNSSISFIDRKPLVLSEKMKQTSYTNKHDLSCDIINSSPDNNDKNTMNSPTDIQSSVTSSNMKLSSEFDNTNKDNEVNNMNSVNNVSLVQSGLHNSEHAINPALNNKIINSSEIKSNITQKMSEDNTGTMLEPVAKATLNDTAVATSSEVNKPAPSTSEEGTSSSLETRNSFTTFPTTISALEASKISAPATDSISAPTPHTISSLESSTDSVPELRTMSTKEPSIIATLTPDSYSLPLPDSSASPVSIPKSGSMSVVETSNISAKDTNPTSTQELRSTAVAETGIISTKETRLTCMPESRSISVAESSPRPAKDINSTSAQEHRSTSVAETIIISATGINANSSQEGSCNPTCIPDPKPTSVAETNTRPANDINSTSTPECRSTSVPGTNTKIANDINSTSTPDCKSVSGPGTKTRIAKDVAPTYTPEPKSTSSAEINIATFAPEPRFSPSETSTRSAKDISTISTPKRRSLSVTETSTIWSESCAINNPATGDFPPEMTTLNNNNIKTTVDDFKKVNFTDIDLKNVDDIPISCDNVIFNDLKDSENKRILPGKNLGMETKHIDDESSEKLLVSVSNIEDTHPTEHLEDETMATDTTLPTRRKRRKATKRKMKEELTKIVDPSKPSNRVTAINNEIEEYNPHQNGLKGRNKKVTVPKFCPNDDETDSKKVFKPIIVTQKSTGFLLSGQDLTDNFTKGQSSKTKEKQGLFKSCDGNNEKPTTSDIFDDMFCCLSRPMSPFDFLQVHNPISPLPPSPDITTEEWKDSELTGFDDANVDDGDVDNSNLTLPSSLPKTKDLDQSTVETADGSLPLTDKITDECSVKNVTKTSTSNTKNTLQTTEDNELTCNTEVKNKDLPQISQEDEEVKNINADVKSDKSESDKSKPEKNKKQTILISTAEMKNVSLKKIIKRKSTEVDDTGLNKKLKPEAVSGNSSNLGDTLSSTQQMSVISPETKQSMKNDLETLMSTGQPEILTFLDKYFPNNSSYSSSWHHLVLAIHQVLKNINIEMVYNCSQGDNSFNTPLLLDCEHRLILLLQHISSKFPMCNLHFFLDILWTSAIMESDGVCSTASICRVYTAVCRLNGDLEQARVLIYQIIYSTKNKDNLVSRLLAIVSVWPLILDRDFPKNSIMPSVIEHVVVKYSEQYKQNQPQIFAKFCQLCGWSCDLPVNNNKKLLSNLIQLLKDHEEHPDKVYEIMGGLKLLLQKEDWLFLYTDFINVHISSGCQKWCYGKTTPCGIDPVYLVSILKVLGEVLVPENSDFLKIKNQNIQSLLTTFLIPTLLKQTPVTIVPDCAADVIMRLSPFAPQLAMTNLYRWYKKIKAVIPQQIKLRLQQARNHLLEHLPKFQCAEFV</sequence>
<name>A0AAN8JE15_PATCE</name>
<feature type="compositionally biased region" description="Basic residues" evidence="1">
    <location>
        <begin position="1112"/>
        <end position="1123"/>
    </location>
</feature>
<evidence type="ECO:0000313" key="3">
    <source>
        <dbReference type="Proteomes" id="UP001347796"/>
    </source>
</evidence>
<feature type="region of interest" description="Disordered" evidence="1">
    <location>
        <begin position="1107"/>
        <end position="1126"/>
    </location>
</feature>
<feature type="region of interest" description="Disordered" evidence="1">
    <location>
        <begin position="1436"/>
        <end position="1460"/>
    </location>
</feature>
<feature type="region of interest" description="Disordered" evidence="1">
    <location>
        <begin position="547"/>
        <end position="590"/>
    </location>
</feature>
<proteinExistence type="predicted"/>
<reference evidence="2 3" key="1">
    <citation type="submission" date="2024-01" db="EMBL/GenBank/DDBJ databases">
        <title>The genome of the rayed Mediterranean limpet Patella caerulea (Linnaeus, 1758).</title>
        <authorList>
            <person name="Anh-Thu Weber A."/>
            <person name="Halstead-Nussloch G."/>
        </authorList>
    </citation>
    <scope>NUCLEOTIDE SEQUENCE [LARGE SCALE GENOMIC DNA]</scope>
    <source>
        <strain evidence="2">AATW-2023a</strain>
        <tissue evidence="2">Whole specimen</tissue>
    </source>
</reference>
<dbReference type="Proteomes" id="UP001347796">
    <property type="component" value="Unassembled WGS sequence"/>
</dbReference>
<evidence type="ECO:0000313" key="2">
    <source>
        <dbReference type="EMBL" id="KAK6173493.1"/>
    </source>
</evidence>
<keyword evidence="3" id="KW-1185">Reference proteome</keyword>
<feature type="region of interest" description="Disordered" evidence="1">
    <location>
        <begin position="1361"/>
        <end position="1402"/>
    </location>
</feature>
<feature type="region of interest" description="Disordered" evidence="1">
    <location>
        <begin position="870"/>
        <end position="976"/>
    </location>
</feature>
<dbReference type="EMBL" id="JAZGQO010000011">
    <property type="protein sequence ID" value="KAK6173493.1"/>
    <property type="molecule type" value="Genomic_DNA"/>
</dbReference>
<feature type="compositionally biased region" description="Polar residues" evidence="1">
    <location>
        <begin position="242"/>
        <end position="252"/>
    </location>
</feature>
<feature type="region of interest" description="Disordered" evidence="1">
    <location>
        <begin position="1284"/>
        <end position="1321"/>
    </location>
</feature>
<feature type="compositionally biased region" description="Basic and acidic residues" evidence="1">
    <location>
        <begin position="1384"/>
        <end position="1400"/>
    </location>
</feature>
<feature type="compositionally biased region" description="Polar residues" evidence="1">
    <location>
        <begin position="1295"/>
        <end position="1304"/>
    </location>
</feature>
<feature type="compositionally biased region" description="Polar residues" evidence="1">
    <location>
        <begin position="347"/>
        <end position="357"/>
    </location>
</feature>
<feature type="compositionally biased region" description="Polar residues" evidence="1">
    <location>
        <begin position="874"/>
        <end position="916"/>
    </location>
</feature>
<protein>
    <submittedName>
        <fullName evidence="2">Uncharacterized protein</fullName>
    </submittedName>
</protein>
<feature type="compositionally biased region" description="Basic residues" evidence="1">
    <location>
        <begin position="218"/>
        <end position="228"/>
    </location>
</feature>
<feature type="compositionally biased region" description="Basic and acidic residues" evidence="1">
    <location>
        <begin position="367"/>
        <end position="383"/>
    </location>
</feature>
<organism evidence="2 3">
    <name type="scientific">Patella caerulea</name>
    <name type="common">Rayed Mediterranean limpet</name>
    <dbReference type="NCBI Taxonomy" id="87958"/>
    <lineage>
        <taxon>Eukaryota</taxon>
        <taxon>Metazoa</taxon>
        <taxon>Spiralia</taxon>
        <taxon>Lophotrochozoa</taxon>
        <taxon>Mollusca</taxon>
        <taxon>Gastropoda</taxon>
        <taxon>Patellogastropoda</taxon>
        <taxon>Patelloidea</taxon>
        <taxon>Patellidae</taxon>
        <taxon>Patella</taxon>
    </lineage>
</organism>
<feature type="region of interest" description="Disordered" evidence="1">
    <location>
        <begin position="343"/>
        <end position="383"/>
    </location>
</feature>
<feature type="region of interest" description="Disordered" evidence="1">
    <location>
        <begin position="657"/>
        <end position="680"/>
    </location>
</feature>
<feature type="region of interest" description="Disordered" evidence="1">
    <location>
        <begin position="702"/>
        <end position="724"/>
    </location>
</feature>
<gene>
    <name evidence="2" type="ORF">SNE40_016934</name>
</gene>
<accession>A0AAN8JE15</accession>
<feature type="region of interest" description="Disordered" evidence="1">
    <location>
        <begin position="206"/>
        <end position="272"/>
    </location>
</feature>
<feature type="region of interest" description="Disordered" evidence="1">
    <location>
        <begin position="293"/>
        <end position="328"/>
    </location>
</feature>
<feature type="compositionally biased region" description="Polar residues" evidence="1">
    <location>
        <begin position="1442"/>
        <end position="1460"/>
    </location>
</feature>
<feature type="compositionally biased region" description="Low complexity" evidence="1">
    <location>
        <begin position="667"/>
        <end position="679"/>
    </location>
</feature>
<comment type="caution">
    <text evidence="2">The sequence shown here is derived from an EMBL/GenBank/DDBJ whole genome shotgun (WGS) entry which is preliminary data.</text>
</comment>
<evidence type="ECO:0000256" key="1">
    <source>
        <dbReference type="SAM" id="MobiDB-lite"/>
    </source>
</evidence>
<feature type="compositionally biased region" description="Polar residues" evidence="1">
    <location>
        <begin position="962"/>
        <end position="976"/>
    </location>
</feature>
<feature type="region of interest" description="Disordered" evidence="1">
    <location>
        <begin position="808"/>
        <end position="839"/>
    </location>
</feature>